<accession>A0ABV4BS30</accession>
<gene>
    <name evidence="1" type="ORF">AB8U03_15545</name>
</gene>
<protein>
    <submittedName>
        <fullName evidence="1">Uncharacterized protein</fullName>
    </submittedName>
</protein>
<evidence type="ECO:0000313" key="1">
    <source>
        <dbReference type="EMBL" id="MEY8001583.1"/>
    </source>
</evidence>
<dbReference type="RefSeq" id="WP_369705476.1">
    <property type="nucleotide sequence ID" value="NZ_JBGEWD010000021.1"/>
</dbReference>
<dbReference type="EMBL" id="JBGEWD010000021">
    <property type="protein sequence ID" value="MEY8001583.1"/>
    <property type="molecule type" value="Genomic_DNA"/>
</dbReference>
<comment type="caution">
    <text evidence="1">The sequence shown here is derived from an EMBL/GenBank/DDBJ whole genome shotgun (WGS) entry which is preliminary data.</text>
</comment>
<keyword evidence="2" id="KW-1185">Reference proteome</keyword>
<sequence>MTKSDLDKRICDVESKAKNTDTYREFITQSEDEFGLKHEPIDDFTDIELEKYIERLDHIWEK</sequence>
<organism evidence="1 2">
    <name type="scientific">Clostridium moutaii</name>
    <dbReference type="NCBI Taxonomy" id="3240932"/>
    <lineage>
        <taxon>Bacteria</taxon>
        <taxon>Bacillati</taxon>
        <taxon>Bacillota</taxon>
        <taxon>Clostridia</taxon>
        <taxon>Eubacteriales</taxon>
        <taxon>Clostridiaceae</taxon>
        <taxon>Clostridium</taxon>
    </lineage>
</organism>
<name>A0ABV4BS30_9CLOT</name>
<proteinExistence type="predicted"/>
<evidence type="ECO:0000313" key="2">
    <source>
        <dbReference type="Proteomes" id="UP001564657"/>
    </source>
</evidence>
<dbReference type="Proteomes" id="UP001564657">
    <property type="component" value="Unassembled WGS sequence"/>
</dbReference>
<reference evidence="1 2" key="1">
    <citation type="submission" date="2024-08" db="EMBL/GenBank/DDBJ databases">
        <title>Clostridium lapicellarii sp. nov., and Clostridium renhuaiense sp. nov., two species isolated from the mud in a fermentation cellar used for producing sauce-flavour Chinese liquors.</title>
        <authorList>
            <person name="Yang F."/>
            <person name="Wang H."/>
            <person name="Chen L.Q."/>
            <person name="Zhou N."/>
            <person name="Lu J.J."/>
            <person name="Pu X.X."/>
            <person name="Wan B."/>
            <person name="Wang L."/>
            <person name="Liu S.J."/>
        </authorList>
    </citation>
    <scope>NUCLEOTIDE SEQUENCE [LARGE SCALE GENOMIC DNA]</scope>
    <source>
        <strain evidence="1 2">MT-5</strain>
    </source>
</reference>